<evidence type="ECO:0000313" key="2">
    <source>
        <dbReference type="Proteomes" id="UP001212123"/>
    </source>
</evidence>
<reference evidence="1 2" key="1">
    <citation type="submission" date="2023-01" db="EMBL/GenBank/DDBJ databases">
        <title>Genomes from the Australian National Cyanobacteria Reference Collection.</title>
        <authorList>
            <person name="Willis A."/>
            <person name="Lee E.M.F."/>
        </authorList>
    </citation>
    <scope>NUCLEOTIDE SEQUENCE [LARGE SCALE GENOMIC DNA]</scope>
    <source>
        <strain evidence="1 2">CS-537/01</strain>
    </source>
</reference>
<name>A0ABT4ZZV0_9CYAN</name>
<accession>A0ABT4ZZV0</accession>
<dbReference type="EMBL" id="JAQMTU010000008">
    <property type="protein sequence ID" value="MDB9485200.1"/>
    <property type="molecule type" value="Genomic_DNA"/>
</dbReference>
<keyword evidence="2" id="KW-1185">Reference proteome</keyword>
<proteinExistence type="predicted"/>
<evidence type="ECO:0000313" key="1">
    <source>
        <dbReference type="EMBL" id="MDB9485200.1"/>
    </source>
</evidence>
<dbReference type="Proteomes" id="UP001212123">
    <property type="component" value="Unassembled WGS sequence"/>
</dbReference>
<organism evidence="1 2">
    <name type="scientific">Dolichospermum circinale CS-537/01</name>
    <dbReference type="NCBI Taxonomy" id="3021739"/>
    <lineage>
        <taxon>Bacteria</taxon>
        <taxon>Bacillati</taxon>
        <taxon>Cyanobacteriota</taxon>
        <taxon>Cyanophyceae</taxon>
        <taxon>Nostocales</taxon>
        <taxon>Aphanizomenonaceae</taxon>
        <taxon>Dolichospermum</taxon>
        <taxon>Dolichospermum circinale</taxon>
    </lineage>
</organism>
<comment type="caution">
    <text evidence="1">The sequence shown here is derived from an EMBL/GenBank/DDBJ whole genome shotgun (WGS) entry which is preliminary data.</text>
</comment>
<protein>
    <submittedName>
        <fullName evidence="1">Uncharacterized protein</fullName>
    </submittedName>
</protein>
<sequence length="202" mass="23343">MYIYGFLQKIVCIVITGKFLVADEYGIEIFKTIIYIQVEVLTMSSAVLIDFDQIYQVRGNKVASTSKFDEIASHLKKASREIKTEWSNFSTEQRDYLRDFAYSCIEPTQKATGFLEILKSKIYLLFLNLTSQRESFDACVHAIDFLVETILDCIEQDDPGYQAVLSDTLEELRLNYERIPEVKPEDSSVWLRNIFDEAIAEV</sequence>
<gene>
    <name evidence="1" type="ORF">PN492_01300</name>
</gene>